<proteinExistence type="predicted"/>
<sequence>ILDLANSTKKNYGKSGQNNFNPSQYRDFETSGTETTGHVGTGTGSIPSNAEGYTQEGIPSGLETFQTVSNLNQDLGNHPFLFSPQHRQMNAEQGLMENQGSDNYSAECEWNGCGSVFSNQNDFVEHVKDHTKEQKGPRRNCFWSGCDGKSISFKNLSRHIRTHTGVKLYVCKYVDQNGVSCNKEFTRPQNLKIHKLEHTGKIITYKCAHCDKDFKNKRDKLEHENLYKDPNYYRCPVVNCLKNYGHPRTLGEHVHAAHGENVLGNKIQTFRNENNVENYGLIRMDEHGNLSLNSGGAGISNANQGVSVDTQTPEDEPQHFGDQAYPPQGWQQNFGHPVYQSGGHFEYPAYTHQGGPQHFDYSAYPPQGEEQHFPQFQTHIEQNEHHSGHTTHIPHRAGSGSNTQSKFRLFGKEIYVGDQDAILPQDFARNEEEENAMILQAQQQSRQEARQQSRQQNHGQGSGSNQGGSSRQRGTPRQGRGSEDNLYR</sequence>
<evidence type="ECO:0000313" key="9">
    <source>
        <dbReference type="WBParaSite" id="Minc3s05904g39002"/>
    </source>
</evidence>
<dbReference type="WBParaSite" id="Minc3s05904g39002">
    <property type="protein sequence ID" value="Minc3s05904g39002"/>
    <property type="gene ID" value="Minc3s05904g39002"/>
</dbReference>
<dbReference type="SUPFAM" id="SSF57667">
    <property type="entry name" value="beta-beta-alpha zinc fingers"/>
    <property type="match status" value="2"/>
</dbReference>
<organism evidence="8 9">
    <name type="scientific">Meloidogyne incognita</name>
    <name type="common">Southern root-knot nematode worm</name>
    <name type="synonym">Oxyuris incognita</name>
    <dbReference type="NCBI Taxonomy" id="6306"/>
    <lineage>
        <taxon>Eukaryota</taxon>
        <taxon>Metazoa</taxon>
        <taxon>Ecdysozoa</taxon>
        <taxon>Nematoda</taxon>
        <taxon>Chromadorea</taxon>
        <taxon>Rhabditida</taxon>
        <taxon>Tylenchina</taxon>
        <taxon>Tylenchomorpha</taxon>
        <taxon>Tylenchoidea</taxon>
        <taxon>Meloidogynidae</taxon>
        <taxon>Meloidogyninae</taxon>
        <taxon>Meloidogyne</taxon>
        <taxon>Meloidogyne incognita group</taxon>
    </lineage>
</organism>
<feature type="compositionally biased region" description="Polar residues" evidence="6">
    <location>
        <begin position="1"/>
        <end position="24"/>
    </location>
</feature>
<dbReference type="InterPro" id="IPR036236">
    <property type="entry name" value="Znf_C2H2_sf"/>
</dbReference>
<evidence type="ECO:0000256" key="3">
    <source>
        <dbReference type="ARBA" id="ARBA00022771"/>
    </source>
</evidence>
<dbReference type="PANTHER" id="PTHR19818">
    <property type="entry name" value="ZINC FINGER PROTEIN ZIC AND GLI"/>
    <property type="match status" value="1"/>
</dbReference>
<evidence type="ECO:0000256" key="5">
    <source>
        <dbReference type="PROSITE-ProRule" id="PRU00042"/>
    </source>
</evidence>
<dbReference type="GO" id="GO:0008270">
    <property type="term" value="F:zinc ion binding"/>
    <property type="evidence" value="ECO:0007669"/>
    <property type="project" value="UniProtKB-KW"/>
</dbReference>
<dbReference type="PROSITE" id="PS50157">
    <property type="entry name" value="ZINC_FINGER_C2H2_2"/>
    <property type="match status" value="2"/>
</dbReference>
<dbReference type="SMART" id="SM00355">
    <property type="entry name" value="ZnF_C2H2"/>
    <property type="match status" value="5"/>
</dbReference>
<feature type="region of interest" description="Disordered" evidence="6">
    <location>
        <begin position="384"/>
        <end position="404"/>
    </location>
</feature>
<feature type="domain" description="C2H2-type" evidence="7">
    <location>
        <begin position="169"/>
        <end position="203"/>
    </location>
</feature>
<feature type="domain" description="C2H2-type" evidence="7">
    <location>
        <begin position="106"/>
        <end position="135"/>
    </location>
</feature>
<protein>
    <submittedName>
        <fullName evidence="9">C2H2-type domain-containing protein</fullName>
    </submittedName>
</protein>
<evidence type="ECO:0000256" key="4">
    <source>
        <dbReference type="ARBA" id="ARBA00022833"/>
    </source>
</evidence>
<dbReference type="GO" id="GO:0045944">
    <property type="term" value="P:positive regulation of transcription by RNA polymerase II"/>
    <property type="evidence" value="ECO:0007669"/>
    <property type="project" value="UniProtKB-ARBA"/>
</dbReference>
<dbReference type="PANTHER" id="PTHR19818:SF139">
    <property type="entry name" value="PAIR-RULE PROTEIN ODD-PAIRED"/>
    <property type="match status" value="1"/>
</dbReference>
<feature type="region of interest" description="Disordered" evidence="6">
    <location>
        <begin position="1"/>
        <end position="57"/>
    </location>
</feature>
<keyword evidence="1" id="KW-0479">Metal-binding</keyword>
<dbReference type="InterPro" id="IPR013087">
    <property type="entry name" value="Znf_C2H2_type"/>
</dbReference>
<evidence type="ECO:0000256" key="6">
    <source>
        <dbReference type="SAM" id="MobiDB-lite"/>
    </source>
</evidence>
<dbReference type="GO" id="GO:0000981">
    <property type="term" value="F:DNA-binding transcription factor activity, RNA polymerase II-specific"/>
    <property type="evidence" value="ECO:0007669"/>
    <property type="project" value="TreeGrafter"/>
</dbReference>
<accession>A0A914NF22</accession>
<name>A0A914NF22_MELIC</name>
<keyword evidence="4" id="KW-0862">Zinc</keyword>
<dbReference type="PROSITE" id="PS00028">
    <property type="entry name" value="ZINC_FINGER_C2H2_1"/>
    <property type="match status" value="2"/>
</dbReference>
<dbReference type="Proteomes" id="UP000887563">
    <property type="component" value="Unplaced"/>
</dbReference>
<dbReference type="GO" id="GO:0000978">
    <property type="term" value="F:RNA polymerase II cis-regulatory region sequence-specific DNA binding"/>
    <property type="evidence" value="ECO:0007669"/>
    <property type="project" value="TreeGrafter"/>
</dbReference>
<dbReference type="InterPro" id="IPR050329">
    <property type="entry name" value="GLI_C2H2-zinc-finger"/>
</dbReference>
<feature type="compositionally biased region" description="Low complexity" evidence="6">
    <location>
        <begin position="440"/>
        <end position="459"/>
    </location>
</feature>
<dbReference type="Gene3D" id="3.30.160.60">
    <property type="entry name" value="Classic Zinc Finger"/>
    <property type="match status" value="3"/>
</dbReference>
<evidence type="ECO:0000256" key="1">
    <source>
        <dbReference type="ARBA" id="ARBA00022723"/>
    </source>
</evidence>
<feature type="region of interest" description="Disordered" evidence="6">
    <location>
        <begin position="439"/>
        <end position="488"/>
    </location>
</feature>
<dbReference type="AlphaFoldDB" id="A0A914NF22"/>
<dbReference type="GO" id="GO:0005634">
    <property type="term" value="C:nucleus"/>
    <property type="evidence" value="ECO:0007669"/>
    <property type="project" value="UniProtKB-ARBA"/>
</dbReference>
<keyword evidence="3 5" id="KW-0863">Zinc-finger</keyword>
<keyword evidence="8" id="KW-1185">Reference proteome</keyword>
<reference evidence="9" key="1">
    <citation type="submission" date="2022-11" db="UniProtKB">
        <authorList>
            <consortium name="WormBaseParasite"/>
        </authorList>
    </citation>
    <scope>IDENTIFICATION</scope>
</reference>
<evidence type="ECO:0000256" key="2">
    <source>
        <dbReference type="ARBA" id="ARBA00022737"/>
    </source>
</evidence>
<evidence type="ECO:0000313" key="8">
    <source>
        <dbReference type="Proteomes" id="UP000887563"/>
    </source>
</evidence>
<evidence type="ECO:0000259" key="7">
    <source>
        <dbReference type="PROSITE" id="PS50157"/>
    </source>
</evidence>
<keyword evidence="2" id="KW-0677">Repeat</keyword>